<dbReference type="AlphaFoldDB" id="A0A941W2I4"/>
<dbReference type="InterPro" id="IPR027417">
    <property type="entry name" value="P-loop_NTPase"/>
</dbReference>
<name>A0A941W2I4_9BACT</name>
<dbReference type="Gene3D" id="3.40.50.300">
    <property type="entry name" value="P-loop containing nucleotide triphosphate hydrolases"/>
    <property type="match status" value="1"/>
</dbReference>
<organism evidence="2 3">
    <name type="scientific">Candidatus Scalindua arabica</name>
    <dbReference type="NCBI Taxonomy" id="1127984"/>
    <lineage>
        <taxon>Bacteria</taxon>
        <taxon>Pseudomonadati</taxon>
        <taxon>Planctomycetota</taxon>
        <taxon>Candidatus Brocadiia</taxon>
        <taxon>Candidatus Brocadiales</taxon>
        <taxon>Candidatus Scalinduaceae</taxon>
        <taxon>Candidatus Scalindua</taxon>
    </lineage>
</organism>
<dbReference type="PANTHER" id="PTHR24221">
    <property type="entry name" value="ATP-BINDING CASSETTE SUB-FAMILY B"/>
    <property type="match status" value="1"/>
</dbReference>
<dbReference type="InterPro" id="IPR003439">
    <property type="entry name" value="ABC_transporter-like_ATP-bd"/>
</dbReference>
<evidence type="ECO:0000313" key="3">
    <source>
        <dbReference type="Proteomes" id="UP000722750"/>
    </source>
</evidence>
<gene>
    <name evidence="2" type="ORF">MAG551_01191</name>
</gene>
<evidence type="ECO:0000259" key="1">
    <source>
        <dbReference type="Pfam" id="PF00005"/>
    </source>
</evidence>
<protein>
    <submittedName>
        <fullName evidence="2">Heterocyst differentiation ATP-binding protein HepA</fullName>
    </submittedName>
</protein>
<dbReference type="SUPFAM" id="SSF52540">
    <property type="entry name" value="P-loop containing nucleoside triphosphate hydrolases"/>
    <property type="match status" value="1"/>
</dbReference>
<keyword evidence="2" id="KW-0547">Nucleotide-binding</keyword>
<evidence type="ECO:0000313" key="2">
    <source>
        <dbReference type="EMBL" id="MBS1258138.1"/>
    </source>
</evidence>
<proteinExistence type="predicted"/>
<dbReference type="GO" id="GO:0034040">
    <property type="term" value="F:ATPase-coupled lipid transmembrane transporter activity"/>
    <property type="evidence" value="ECO:0007669"/>
    <property type="project" value="TreeGrafter"/>
</dbReference>
<dbReference type="GO" id="GO:0005524">
    <property type="term" value="F:ATP binding"/>
    <property type="evidence" value="ECO:0007669"/>
    <property type="project" value="UniProtKB-KW"/>
</dbReference>
<reference evidence="2" key="1">
    <citation type="journal article" date="2021" name="ISME J.">
        <title>Fine-scale metabolic discontinuity in a stratified prokaryote microbiome of a Red Sea deep halocline.</title>
        <authorList>
            <person name="Michoud G."/>
            <person name="Ngugi D.K."/>
            <person name="Barozzi A."/>
            <person name="Merlino G."/>
            <person name="Calleja M.L."/>
            <person name="Delgado-Huertas A."/>
            <person name="Moran X.A.G."/>
            <person name="Daffonchio D."/>
        </authorList>
    </citation>
    <scope>NUCLEOTIDE SEQUENCE</scope>
    <source>
        <strain evidence="2">SuakinDeep_MAG55_1</strain>
    </source>
</reference>
<dbReference type="PANTHER" id="PTHR24221:SF654">
    <property type="entry name" value="ATP-BINDING CASSETTE SUB-FAMILY B MEMBER 6"/>
    <property type="match status" value="1"/>
</dbReference>
<comment type="caution">
    <text evidence="2">The sequence shown here is derived from an EMBL/GenBank/DDBJ whole genome shotgun (WGS) entry which is preliminary data.</text>
</comment>
<dbReference type="EMBL" id="JAANXD010000050">
    <property type="protein sequence ID" value="MBS1258138.1"/>
    <property type="molecule type" value="Genomic_DNA"/>
</dbReference>
<feature type="domain" description="ABC transporter" evidence="1">
    <location>
        <begin position="2"/>
        <end position="123"/>
    </location>
</feature>
<sequence length="144" mass="16286">MKLTIGFYEPDKGVILADKKPLQEFDIYSFRHHIGYVPQDTILFNDTVKNNLLWSNEKAIEKEIVEVCKLANAHEFIMDLSDGYDTVVGERGVRLSGGERQRIALARALLRKPELLILDEATSALDSNSELLIKSAIENININQ</sequence>
<dbReference type="Proteomes" id="UP000722750">
    <property type="component" value="Unassembled WGS sequence"/>
</dbReference>
<accession>A0A941W2I4</accession>
<keyword evidence="2" id="KW-0067">ATP-binding</keyword>
<dbReference type="Pfam" id="PF00005">
    <property type="entry name" value="ABC_tran"/>
    <property type="match status" value="1"/>
</dbReference>
<dbReference type="GO" id="GO:0016887">
    <property type="term" value="F:ATP hydrolysis activity"/>
    <property type="evidence" value="ECO:0007669"/>
    <property type="project" value="InterPro"/>
</dbReference>
<dbReference type="InterPro" id="IPR039421">
    <property type="entry name" value="Type_1_exporter"/>
</dbReference>